<feature type="compositionally biased region" description="Basic residues" evidence="1">
    <location>
        <begin position="86"/>
        <end position="99"/>
    </location>
</feature>
<evidence type="ECO:0000313" key="2">
    <source>
        <dbReference type="EMBL" id="CAG6486054.1"/>
    </source>
</evidence>
<reference evidence="2" key="1">
    <citation type="submission" date="2021-05" db="EMBL/GenBank/DDBJ databases">
        <authorList>
            <person name="Alioto T."/>
            <person name="Alioto T."/>
            <person name="Gomez Garrido J."/>
        </authorList>
    </citation>
    <scope>NUCLEOTIDE SEQUENCE</scope>
</reference>
<organism evidence="2">
    <name type="scientific">Culex pipiens</name>
    <name type="common">House mosquito</name>
    <dbReference type="NCBI Taxonomy" id="7175"/>
    <lineage>
        <taxon>Eukaryota</taxon>
        <taxon>Metazoa</taxon>
        <taxon>Ecdysozoa</taxon>
        <taxon>Arthropoda</taxon>
        <taxon>Hexapoda</taxon>
        <taxon>Insecta</taxon>
        <taxon>Pterygota</taxon>
        <taxon>Neoptera</taxon>
        <taxon>Endopterygota</taxon>
        <taxon>Diptera</taxon>
        <taxon>Nematocera</taxon>
        <taxon>Culicoidea</taxon>
        <taxon>Culicidae</taxon>
        <taxon>Culicinae</taxon>
        <taxon>Culicini</taxon>
        <taxon>Culex</taxon>
        <taxon>Culex</taxon>
    </lineage>
</organism>
<dbReference type="AlphaFoldDB" id="A0A8D8C1R6"/>
<feature type="region of interest" description="Disordered" evidence="1">
    <location>
        <begin position="15"/>
        <end position="99"/>
    </location>
</feature>
<feature type="compositionally biased region" description="Polar residues" evidence="1">
    <location>
        <begin position="15"/>
        <end position="27"/>
    </location>
</feature>
<protein>
    <submittedName>
        <fullName evidence="2">(northern house mosquito) hypothetical protein</fullName>
    </submittedName>
</protein>
<accession>A0A8D8C1R6</accession>
<proteinExistence type="predicted"/>
<feature type="compositionally biased region" description="Low complexity" evidence="1">
    <location>
        <begin position="34"/>
        <end position="45"/>
    </location>
</feature>
<evidence type="ECO:0000256" key="1">
    <source>
        <dbReference type="SAM" id="MobiDB-lite"/>
    </source>
</evidence>
<sequence>MLLHDHISMCAACHSSTSTAPLNPNHNSSRSKRCASVSSCSSWKSPHPAAANGHSPPKSPSIRMIRPRRRTTCPWRKITSTTAGRLTKRMKTKTMKTKK</sequence>
<name>A0A8D8C1R6_CULPI</name>
<dbReference type="EMBL" id="HBUE01102572">
    <property type="protein sequence ID" value="CAG6486054.1"/>
    <property type="molecule type" value="Transcribed_RNA"/>
</dbReference>